<proteinExistence type="predicted"/>
<dbReference type="Gene3D" id="3.40.50.720">
    <property type="entry name" value="NAD(P)-binding Rossmann-like Domain"/>
    <property type="match status" value="1"/>
</dbReference>
<keyword evidence="2" id="KW-0313">Glucose metabolism</keyword>
<feature type="domain" description="Glucose-6-phosphate dehydrogenase C-terminal" evidence="8">
    <location>
        <begin position="187"/>
        <end position="323"/>
    </location>
</feature>
<keyword evidence="4" id="KW-0560">Oxidoreductase</keyword>
<evidence type="ECO:0000256" key="3">
    <source>
        <dbReference type="ARBA" id="ARBA00022857"/>
    </source>
</evidence>
<reference evidence="9 10" key="1">
    <citation type="journal article" date="2019" name="Int. J. Syst. Evol. Microbiol.">
        <title>The Global Catalogue of Microorganisms (GCM) 10K type strain sequencing project: providing services to taxonomists for standard genome sequencing and annotation.</title>
        <authorList>
            <consortium name="The Broad Institute Genomics Platform"/>
            <consortium name="The Broad Institute Genome Sequencing Center for Infectious Disease"/>
            <person name="Wu L."/>
            <person name="Ma J."/>
        </authorList>
    </citation>
    <scope>NUCLEOTIDE SEQUENCE [LARGE SCALE GENOMIC DNA]</scope>
    <source>
        <strain evidence="9 10">JCM 13518</strain>
    </source>
</reference>
<feature type="region of interest" description="Disordered" evidence="6">
    <location>
        <begin position="383"/>
        <end position="404"/>
    </location>
</feature>
<feature type="domain" description="Glucose-6-phosphate dehydrogenase C-terminal" evidence="8">
    <location>
        <begin position="332"/>
        <end position="393"/>
    </location>
</feature>
<evidence type="ECO:0000256" key="4">
    <source>
        <dbReference type="ARBA" id="ARBA00023002"/>
    </source>
</evidence>
<evidence type="ECO:0000256" key="6">
    <source>
        <dbReference type="SAM" id="MobiDB-lite"/>
    </source>
</evidence>
<dbReference type="InterPro" id="IPR001282">
    <property type="entry name" value="G6P_DH"/>
</dbReference>
<comment type="caution">
    <text evidence="9">The sequence shown here is derived from an EMBL/GenBank/DDBJ whole genome shotgun (WGS) entry which is preliminary data.</text>
</comment>
<dbReference type="Pfam" id="PF00479">
    <property type="entry name" value="G6PD_N"/>
    <property type="match status" value="1"/>
</dbReference>
<evidence type="ECO:0000256" key="2">
    <source>
        <dbReference type="ARBA" id="ARBA00022526"/>
    </source>
</evidence>
<evidence type="ECO:0000313" key="10">
    <source>
        <dbReference type="Proteomes" id="UP001501057"/>
    </source>
</evidence>
<evidence type="ECO:0000259" key="8">
    <source>
        <dbReference type="Pfam" id="PF02781"/>
    </source>
</evidence>
<dbReference type="EMBL" id="BAAAME010000002">
    <property type="protein sequence ID" value="GAA1734742.1"/>
    <property type="molecule type" value="Genomic_DNA"/>
</dbReference>
<dbReference type="SUPFAM" id="SSF51735">
    <property type="entry name" value="NAD(P)-binding Rossmann-fold domains"/>
    <property type="match status" value="1"/>
</dbReference>
<dbReference type="Pfam" id="PF02781">
    <property type="entry name" value="G6PD_C"/>
    <property type="match status" value="2"/>
</dbReference>
<dbReference type="InterPro" id="IPR036291">
    <property type="entry name" value="NAD(P)-bd_dom_sf"/>
</dbReference>
<dbReference type="PRINTS" id="PR00079">
    <property type="entry name" value="G6PDHDRGNASE"/>
</dbReference>
<evidence type="ECO:0000313" key="9">
    <source>
        <dbReference type="EMBL" id="GAA1734742.1"/>
    </source>
</evidence>
<dbReference type="PANTHER" id="PTHR23429">
    <property type="entry name" value="GLUCOSE-6-PHOSPHATE 1-DEHYDROGENASE G6PD"/>
    <property type="match status" value="1"/>
</dbReference>
<dbReference type="SUPFAM" id="SSF55347">
    <property type="entry name" value="Glyceraldehyde-3-phosphate dehydrogenase-like, C-terminal domain"/>
    <property type="match status" value="1"/>
</dbReference>
<protein>
    <submittedName>
        <fullName evidence="9">Glucose-6-phosphate dehydrogenase</fullName>
    </submittedName>
</protein>
<keyword evidence="3" id="KW-0521">NADP</keyword>
<evidence type="ECO:0000259" key="7">
    <source>
        <dbReference type="Pfam" id="PF00479"/>
    </source>
</evidence>
<keyword evidence="5" id="KW-0119">Carbohydrate metabolism</keyword>
<keyword evidence="10" id="KW-1185">Reference proteome</keyword>
<feature type="domain" description="Glucose-6-phosphate dehydrogenase NAD-binding" evidence="7">
    <location>
        <begin position="8"/>
        <end position="177"/>
    </location>
</feature>
<dbReference type="Gene3D" id="3.30.360.10">
    <property type="entry name" value="Dihydrodipicolinate Reductase, domain 2"/>
    <property type="match status" value="1"/>
</dbReference>
<dbReference type="PANTHER" id="PTHR23429:SF0">
    <property type="entry name" value="GLUCOSE-6-PHOSPHATE 1-DEHYDROGENASE"/>
    <property type="match status" value="1"/>
</dbReference>
<dbReference type="Proteomes" id="UP001501057">
    <property type="component" value="Unassembled WGS sequence"/>
</dbReference>
<dbReference type="RefSeq" id="WP_344199236.1">
    <property type="nucleotide sequence ID" value="NZ_BAAAME010000002.1"/>
</dbReference>
<dbReference type="InterPro" id="IPR022675">
    <property type="entry name" value="G6P_DH_C"/>
</dbReference>
<gene>
    <name evidence="9" type="ORF">GCM10009710_14180</name>
</gene>
<evidence type="ECO:0000256" key="5">
    <source>
        <dbReference type="ARBA" id="ARBA00023277"/>
    </source>
</evidence>
<comment type="pathway">
    <text evidence="1">Carbohydrate degradation; pentose phosphate pathway; D-ribulose 5-phosphate from D-glucose 6-phosphate (oxidative stage): step 1/3.</text>
</comment>
<sequence>MSKPQVLVMFGATGDLFSRKLLPSLVRLHAEGLLGDVRVIGTGRHAPDDGWTDELRQAATDSVPDAIEDAVDPVVDRISFVVSSADDGDDLARAVAEAEDELGGSDRLLYLSVPPTAMVDLLGMLGRTGLADGARIVVEKPYGLDAESGRALDEALHAVVPEDRVYRIDHFLGSAAVDDLAALTPDGVQQVQVDVPETLGLEGRAGFYESTGCLRDMVVTHLAQLVGVIAAEHADGDRWREARAEVFAAMAALRQDETVLGQYEGYTDEDDVDDDSTVDTFAATTFHVQEGPWADVPFVVRTGKNLAVNRSVVTVRHVDGSERVVDVDAAEQGQALDPYARLLADVAAGDPRRFVRGDHAEQLWRVVGPLLDADHDPAQYAPGSWGPEAADALPGPGGWSLARG</sequence>
<name>A0ABN2JPP9_9ACTN</name>
<dbReference type="InterPro" id="IPR022674">
    <property type="entry name" value="G6P_DH_NAD-bd"/>
</dbReference>
<organism evidence="9 10">
    <name type="scientific">Aeromicrobium alkaliterrae</name>
    <dbReference type="NCBI Taxonomy" id="302168"/>
    <lineage>
        <taxon>Bacteria</taxon>
        <taxon>Bacillati</taxon>
        <taxon>Actinomycetota</taxon>
        <taxon>Actinomycetes</taxon>
        <taxon>Propionibacteriales</taxon>
        <taxon>Nocardioidaceae</taxon>
        <taxon>Aeromicrobium</taxon>
    </lineage>
</organism>
<accession>A0ABN2JPP9</accession>
<evidence type="ECO:0000256" key="1">
    <source>
        <dbReference type="ARBA" id="ARBA00004937"/>
    </source>
</evidence>